<dbReference type="Pfam" id="PF00326">
    <property type="entry name" value="Peptidase_S9"/>
    <property type="match status" value="1"/>
</dbReference>
<dbReference type="GO" id="GO:0008236">
    <property type="term" value="F:serine-type peptidase activity"/>
    <property type="evidence" value="ECO:0007669"/>
    <property type="project" value="InterPro"/>
</dbReference>
<proteinExistence type="predicted"/>
<dbReference type="EMBL" id="MN739437">
    <property type="protein sequence ID" value="QHT04728.1"/>
    <property type="molecule type" value="Genomic_DNA"/>
</dbReference>
<dbReference type="Gene3D" id="3.40.50.1820">
    <property type="entry name" value="alpha/beta hydrolase"/>
    <property type="match status" value="1"/>
</dbReference>
<feature type="domain" description="Peptidase S9 prolyl oligopeptidase catalytic" evidence="2">
    <location>
        <begin position="125"/>
        <end position="239"/>
    </location>
</feature>
<evidence type="ECO:0000259" key="2">
    <source>
        <dbReference type="Pfam" id="PF00326"/>
    </source>
</evidence>
<keyword evidence="1" id="KW-0812">Transmembrane</keyword>
<reference evidence="3" key="1">
    <citation type="journal article" date="2020" name="Nature">
        <title>Giant virus diversity and host interactions through global metagenomics.</title>
        <authorList>
            <person name="Schulz F."/>
            <person name="Roux S."/>
            <person name="Paez-Espino D."/>
            <person name="Jungbluth S."/>
            <person name="Walsh D.A."/>
            <person name="Denef V.J."/>
            <person name="McMahon K.D."/>
            <person name="Konstantinidis K.T."/>
            <person name="Eloe-Fadrosh E.A."/>
            <person name="Kyrpides N.C."/>
            <person name="Woyke T."/>
        </authorList>
    </citation>
    <scope>NUCLEOTIDE SEQUENCE</scope>
    <source>
        <strain evidence="3">GVMAG-M-3300021343-4</strain>
    </source>
</reference>
<evidence type="ECO:0000256" key="1">
    <source>
        <dbReference type="SAM" id="Phobius"/>
    </source>
</evidence>
<dbReference type="InterPro" id="IPR001375">
    <property type="entry name" value="Peptidase_S9_cat"/>
</dbReference>
<feature type="transmembrane region" description="Helical" evidence="1">
    <location>
        <begin position="6"/>
        <end position="24"/>
    </location>
</feature>
<name>A0A6C0CJF8_9ZZZZ</name>
<keyword evidence="1" id="KW-0472">Membrane</keyword>
<dbReference type="PANTHER" id="PTHR12277">
    <property type="entry name" value="ALPHA/BETA HYDROLASE DOMAIN-CONTAINING PROTEIN"/>
    <property type="match status" value="1"/>
</dbReference>
<protein>
    <recommendedName>
        <fullName evidence="2">Peptidase S9 prolyl oligopeptidase catalytic domain-containing protein</fullName>
    </recommendedName>
</protein>
<accession>A0A6C0CJF8</accession>
<dbReference type="InterPro" id="IPR029058">
    <property type="entry name" value="AB_hydrolase_fold"/>
</dbReference>
<evidence type="ECO:0000313" key="3">
    <source>
        <dbReference type="EMBL" id="QHT04728.1"/>
    </source>
</evidence>
<dbReference type="AlphaFoldDB" id="A0A6C0CJF8"/>
<dbReference type="GO" id="GO:0006508">
    <property type="term" value="P:proteolysis"/>
    <property type="evidence" value="ECO:0007669"/>
    <property type="project" value="InterPro"/>
</dbReference>
<dbReference type="PANTHER" id="PTHR12277:SF81">
    <property type="entry name" value="PROTEIN ABHD13"/>
    <property type="match status" value="1"/>
</dbReference>
<sequence>MNNYLLAFLIILPVLVFLVMIKWIKRKLFFHPHREMTCYPSEYNLEYKDIWISVGNERVHSWFIPSKFYKHSESKEKFIIFSHGNTGNISYRMFYVLLFHYLGYSSIFYDYRGYGMSDGTPSETNMKQDIRAVYDYLTKTKGVDPKNITIYGESIGTYPTVWLASRKDVECNVILHAGFSSIKNLFPYGLRWMVTEFNSEKYMKNNHNKTLIIHSEHDELIPYEHSQKMFELCPSKHKHHHSTHGFHAFPQLCRKYVNIIIKIIGKPYQPVQNMKTIYKYVEENS</sequence>
<keyword evidence="1" id="KW-1133">Transmembrane helix</keyword>
<dbReference type="SUPFAM" id="SSF53474">
    <property type="entry name" value="alpha/beta-Hydrolases"/>
    <property type="match status" value="1"/>
</dbReference>
<organism evidence="3">
    <name type="scientific">viral metagenome</name>
    <dbReference type="NCBI Taxonomy" id="1070528"/>
    <lineage>
        <taxon>unclassified sequences</taxon>
        <taxon>metagenomes</taxon>
        <taxon>organismal metagenomes</taxon>
    </lineage>
</organism>